<keyword evidence="2" id="KW-1185">Reference proteome</keyword>
<name>W7TKW3_9STRA</name>
<evidence type="ECO:0000313" key="2">
    <source>
        <dbReference type="Proteomes" id="UP000019335"/>
    </source>
</evidence>
<comment type="caution">
    <text evidence="1">The sequence shown here is derived from an EMBL/GenBank/DDBJ whole genome shotgun (WGS) entry which is preliminary data.</text>
</comment>
<evidence type="ECO:0000313" key="1">
    <source>
        <dbReference type="EMBL" id="EWM24118.1"/>
    </source>
</evidence>
<gene>
    <name evidence="1" type="ORF">Naga_100404g3</name>
</gene>
<dbReference type="EMBL" id="AZIL01001360">
    <property type="protein sequence ID" value="EWM24118.1"/>
    <property type="molecule type" value="Genomic_DNA"/>
</dbReference>
<sequence length="168" mass="18848">MIFRVTSQTGTHESPRTLILIRVPLASRAHVFEQRTRHLFTASMSLVALKRTVRPAATLCGRRAIPARNFAAGGHEIESEDHQEYAYVNPKWFEGLEEGIPVEHPLKMGLLFPPKFTGKNAPTAEEYSSGTVKVPIVVDSLEWTLSSPPPLHQFDEPPIIVEFPEEDH</sequence>
<proteinExistence type="predicted"/>
<reference evidence="1 2" key="1">
    <citation type="journal article" date="2014" name="Mol. Plant">
        <title>Chromosome Scale Genome Assembly and Transcriptome Profiling of Nannochloropsis gaditana in Nitrogen Depletion.</title>
        <authorList>
            <person name="Corteggiani Carpinelli E."/>
            <person name="Telatin A."/>
            <person name="Vitulo N."/>
            <person name="Forcato C."/>
            <person name="D'Angelo M."/>
            <person name="Schiavon R."/>
            <person name="Vezzi A."/>
            <person name="Giacometti G.M."/>
            <person name="Morosinotto T."/>
            <person name="Valle G."/>
        </authorList>
    </citation>
    <scope>NUCLEOTIDE SEQUENCE [LARGE SCALE GENOMIC DNA]</scope>
    <source>
        <strain evidence="1 2">B-31</strain>
    </source>
</reference>
<dbReference type="OrthoDB" id="184190at2759"/>
<organism evidence="1 2">
    <name type="scientific">Nannochloropsis gaditana</name>
    <dbReference type="NCBI Taxonomy" id="72520"/>
    <lineage>
        <taxon>Eukaryota</taxon>
        <taxon>Sar</taxon>
        <taxon>Stramenopiles</taxon>
        <taxon>Ochrophyta</taxon>
        <taxon>Eustigmatophyceae</taxon>
        <taxon>Eustigmatales</taxon>
        <taxon>Monodopsidaceae</taxon>
        <taxon>Nannochloropsis</taxon>
    </lineage>
</organism>
<protein>
    <submittedName>
        <fullName evidence="1">Uncharacterized protein</fullName>
    </submittedName>
</protein>
<dbReference type="AlphaFoldDB" id="W7TKW3"/>
<dbReference type="Proteomes" id="UP000019335">
    <property type="component" value="Chromosome 14"/>
</dbReference>
<accession>W7TKW3</accession>